<dbReference type="SUPFAM" id="SSF56935">
    <property type="entry name" value="Porins"/>
    <property type="match status" value="1"/>
</dbReference>
<keyword evidence="4 11" id="KW-1134">Transmembrane beta strand</keyword>
<evidence type="ECO:0000256" key="3">
    <source>
        <dbReference type="ARBA" id="ARBA00022448"/>
    </source>
</evidence>
<sequence>MDVNMSVGVMTEDEIAQSSAKTIADMLDDIPGVEVQNDGSQGLKRISIRGMGTFRTVLMIDGQRITEHKSMSGTPILIDPSAVERIEVIKGPASVLYGSDAIGGAINIITKKHAERPLQGEAAVGLDTSGSGKTASGSIYGTASGWTYRLNASVENYGDLETPIGKAENTDFSSRSGSLFLAYDVNENIRIGGTLDTYDLDTNSGIQVNRDTYDDFYVKVPEWRRSKGALFYEQKNVSDYLARVRVDVFHQKTHKEMENRVYLSPMPTMKMHMDNAADNDLKQSGVSIQTDWTLGEHYIIAGYDFSYDDLDATSDYQNLVKTNKMPFFAGDQSLGHYDASQTQHALYVSAESPIGDTVKVNYGVRYNWVKGDADNLTYTYTVANGQTYGGPTTSSSHNSSSDGKAVFNLGTIWYPVDNLALRASWAQGYRFPIMQELYIDTAMGGSLTYANPQLKPETSDNFEIGARWNADHILLDAALFYSKTKDFISTVTVGEDISRYENISDSTSYGLEASVSLRDLPLNFEPYTDFTFMRRKNEQDGGISTYDSGISEITARYGVRWSGNHDGLGLHADAYAVSRSGSDEVNLTTGKLAQHIGGSTTYNLTAGVSFGPQKDYSLNVGLYNITDKLYTKSGSTYEAGRYFTVKLNARF</sequence>
<dbReference type="AlphaFoldDB" id="A0A6I1EJZ5"/>
<evidence type="ECO:0000256" key="12">
    <source>
        <dbReference type="RuleBase" id="RU003357"/>
    </source>
</evidence>
<keyword evidence="3 11" id="KW-0813">Transport</keyword>
<evidence type="ECO:0000259" key="13">
    <source>
        <dbReference type="Pfam" id="PF00593"/>
    </source>
</evidence>
<dbReference type="EMBL" id="WEHX01000034">
    <property type="protein sequence ID" value="KAB7660195.1"/>
    <property type="molecule type" value="Genomic_DNA"/>
</dbReference>
<comment type="subcellular location">
    <subcellularLocation>
        <location evidence="1 11">Cell outer membrane</location>
        <topology evidence="1 11">Multi-pass membrane protein</topology>
    </subcellularLocation>
</comment>
<comment type="caution">
    <text evidence="15">The sequence shown here is derived from an EMBL/GenBank/DDBJ whole genome shotgun (WGS) entry which is preliminary data.</text>
</comment>
<evidence type="ECO:0000256" key="4">
    <source>
        <dbReference type="ARBA" id="ARBA00022452"/>
    </source>
</evidence>
<keyword evidence="10 11" id="KW-0998">Cell outer membrane</keyword>
<keyword evidence="9 15" id="KW-0675">Receptor</keyword>
<keyword evidence="8 11" id="KW-0472">Membrane</keyword>
<evidence type="ECO:0000256" key="7">
    <source>
        <dbReference type="ARBA" id="ARBA00023077"/>
    </source>
</evidence>
<evidence type="ECO:0000259" key="14">
    <source>
        <dbReference type="Pfam" id="PF07715"/>
    </source>
</evidence>
<evidence type="ECO:0000313" key="16">
    <source>
        <dbReference type="Proteomes" id="UP000430564"/>
    </source>
</evidence>
<organism evidence="15 16">
    <name type="scientific">Sutterella seckii</name>
    <dbReference type="NCBI Taxonomy" id="1944635"/>
    <lineage>
        <taxon>Bacteria</taxon>
        <taxon>Pseudomonadati</taxon>
        <taxon>Pseudomonadota</taxon>
        <taxon>Betaproteobacteria</taxon>
        <taxon>Burkholderiales</taxon>
        <taxon>Sutterellaceae</taxon>
        <taxon>Sutterella</taxon>
    </lineage>
</organism>
<evidence type="ECO:0000256" key="11">
    <source>
        <dbReference type="PROSITE-ProRule" id="PRU01360"/>
    </source>
</evidence>
<evidence type="ECO:0000256" key="1">
    <source>
        <dbReference type="ARBA" id="ARBA00004571"/>
    </source>
</evidence>
<proteinExistence type="inferred from homology"/>
<dbReference type="GO" id="GO:0015344">
    <property type="term" value="F:siderophore uptake transmembrane transporter activity"/>
    <property type="evidence" value="ECO:0007669"/>
    <property type="project" value="TreeGrafter"/>
</dbReference>
<reference evidence="15 16" key="1">
    <citation type="submission" date="2019-10" db="EMBL/GenBank/DDBJ databases">
        <title>Genome diversity of Sutterella seckii.</title>
        <authorList>
            <person name="Chaplin A.V."/>
            <person name="Sokolova S.R."/>
            <person name="Mosin K.A."/>
            <person name="Ivanova E.L."/>
            <person name="Kochetkova T.O."/>
            <person name="Goltsov A.Y."/>
            <person name="Trofimov D.Y."/>
            <person name="Efimov B.A."/>
        </authorList>
    </citation>
    <scope>NUCLEOTIDE SEQUENCE [LARGE SCALE GENOMIC DNA]</scope>
    <source>
        <strain evidence="15 16">ASD393</strain>
    </source>
</reference>
<dbReference type="Gene3D" id="2.170.130.10">
    <property type="entry name" value="TonB-dependent receptor, plug domain"/>
    <property type="match status" value="1"/>
</dbReference>
<dbReference type="InterPro" id="IPR036942">
    <property type="entry name" value="Beta-barrel_TonB_sf"/>
</dbReference>
<dbReference type="InterPro" id="IPR000531">
    <property type="entry name" value="Beta-barrel_TonB"/>
</dbReference>
<dbReference type="Pfam" id="PF00593">
    <property type="entry name" value="TonB_dep_Rec_b-barrel"/>
    <property type="match status" value="1"/>
</dbReference>
<accession>A0A6I1EJZ5</accession>
<dbReference type="CDD" id="cd01347">
    <property type="entry name" value="ligand_gated_channel"/>
    <property type="match status" value="1"/>
</dbReference>
<evidence type="ECO:0000313" key="15">
    <source>
        <dbReference type="EMBL" id="KAB7660195.1"/>
    </source>
</evidence>
<evidence type="ECO:0000256" key="8">
    <source>
        <dbReference type="ARBA" id="ARBA00023136"/>
    </source>
</evidence>
<evidence type="ECO:0000256" key="10">
    <source>
        <dbReference type="ARBA" id="ARBA00023237"/>
    </source>
</evidence>
<feature type="domain" description="TonB-dependent receptor plug" evidence="14">
    <location>
        <begin position="2"/>
        <end position="105"/>
    </location>
</feature>
<dbReference type="GO" id="GO:0009279">
    <property type="term" value="C:cell outer membrane"/>
    <property type="evidence" value="ECO:0007669"/>
    <property type="project" value="UniProtKB-SubCell"/>
</dbReference>
<evidence type="ECO:0000256" key="9">
    <source>
        <dbReference type="ARBA" id="ARBA00023170"/>
    </source>
</evidence>
<evidence type="ECO:0000256" key="5">
    <source>
        <dbReference type="ARBA" id="ARBA00022692"/>
    </source>
</evidence>
<dbReference type="InterPro" id="IPR012910">
    <property type="entry name" value="Plug_dom"/>
</dbReference>
<dbReference type="PANTHER" id="PTHR30069:SF29">
    <property type="entry name" value="HEMOGLOBIN AND HEMOGLOBIN-HAPTOGLOBIN-BINDING PROTEIN 1-RELATED"/>
    <property type="match status" value="1"/>
</dbReference>
<dbReference type="PANTHER" id="PTHR30069">
    <property type="entry name" value="TONB-DEPENDENT OUTER MEMBRANE RECEPTOR"/>
    <property type="match status" value="1"/>
</dbReference>
<dbReference type="Proteomes" id="UP000430564">
    <property type="component" value="Unassembled WGS sequence"/>
</dbReference>
<dbReference type="OrthoDB" id="183532at2"/>
<comment type="similarity">
    <text evidence="2 11 12">Belongs to the TonB-dependent receptor family.</text>
</comment>
<dbReference type="InterPro" id="IPR039426">
    <property type="entry name" value="TonB-dep_rcpt-like"/>
</dbReference>
<dbReference type="Pfam" id="PF07715">
    <property type="entry name" value="Plug"/>
    <property type="match status" value="1"/>
</dbReference>
<name>A0A6I1EJZ5_9BURK</name>
<feature type="domain" description="TonB-dependent receptor-like beta-barrel" evidence="13">
    <location>
        <begin position="174"/>
        <end position="625"/>
    </location>
</feature>
<keyword evidence="7 12" id="KW-0798">TonB box</keyword>
<dbReference type="Gene3D" id="2.40.170.20">
    <property type="entry name" value="TonB-dependent receptor, beta-barrel domain"/>
    <property type="match status" value="1"/>
</dbReference>
<protein>
    <submittedName>
        <fullName evidence="15">TonB-dependent receptor</fullName>
    </submittedName>
</protein>
<evidence type="ECO:0000256" key="6">
    <source>
        <dbReference type="ARBA" id="ARBA00022729"/>
    </source>
</evidence>
<evidence type="ECO:0000256" key="2">
    <source>
        <dbReference type="ARBA" id="ARBA00009810"/>
    </source>
</evidence>
<keyword evidence="5 11" id="KW-0812">Transmembrane</keyword>
<dbReference type="GO" id="GO:0044718">
    <property type="term" value="P:siderophore transmembrane transport"/>
    <property type="evidence" value="ECO:0007669"/>
    <property type="project" value="TreeGrafter"/>
</dbReference>
<keyword evidence="6" id="KW-0732">Signal</keyword>
<gene>
    <name evidence="15" type="ORF">GBM95_06365</name>
</gene>
<dbReference type="InterPro" id="IPR037066">
    <property type="entry name" value="Plug_dom_sf"/>
</dbReference>
<dbReference type="PROSITE" id="PS52016">
    <property type="entry name" value="TONB_DEPENDENT_REC_3"/>
    <property type="match status" value="1"/>
</dbReference>